<protein>
    <submittedName>
        <fullName evidence="1">DUF3077 domain-containing protein</fullName>
    </submittedName>
</protein>
<sequence>MKKLVPDPPGLTTVHTQFSTCNNGHKPLFAVCDGVDIEDALVHLSMILKSAFETNTQVCEQADRSVGGLAWATYHSLEISQALVESLLTGLARQKGSG</sequence>
<comment type="caution">
    <text evidence="1">The sequence shown here is derived from an EMBL/GenBank/DDBJ whole genome shotgun (WGS) entry which is preliminary data.</text>
</comment>
<evidence type="ECO:0000313" key="1">
    <source>
        <dbReference type="EMBL" id="MEE1937681.1"/>
    </source>
</evidence>
<gene>
    <name evidence="1" type="ORF">V0R50_31045</name>
</gene>
<dbReference type="EMBL" id="JAZDQJ010000077">
    <property type="protein sequence ID" value="MEE1937681.1"/>
    <property type="molecule type" value="Genomic_DNA"/>
</dbReference>
<dbReference type="Pfam" id="PF11275">
    <property type="entry name" value="DUF3077"/>
    <property type="match status" value="1"/>
</dbReference>
<dbReference type="RefSeq" id="WP_330078317.1">
    <property type="nucleotide sequence ID" value="NZ_JAZDQJ010000077.1"/>
</dbReference>
<dbReference type="InterPro" id="IPR021427">
    <property type="entry name" value="DUF3077"/>
</dbReference>
<dbReference type="Proteomes" id="UP001335100">
    <property type="component" value="Unassembled WGS sequence"/>
</dbReference>
<name>A0ABU7I245_9PSED</name>
<keyword evidence="2" id="KW-1185">Reference proteome</keyword>
<proteinExistence type="predicted"/>
<accession>A0ABU7I245</accession>
<evidence type="ECO:0000313" key="2">
    <source>
        <dbReference type="Proteomes" id="UP001335100"/>
    </source>
</evidence>
<reference evidence="1 2" key="1">
    <citation type="submission" date="2024-01" db="EMBL/GenBank/DDBJ databases">
        <title>Unpublished Manusciprt.</title>
        <authorList>
            <person name="Duman M."/>
            <person name="Valdes E.G."/>
            <person name="Ajmi N."/>
            <person name="Altun S."/>
            <person name="Saticioglu I.B."/>
        </authorList>
    </citation>
    <scope>NUCLEOTIDE SEQUENCE [LARGE SCALE GENOMIC DNA]</scope>
    <source>
        <strain evidence="1 2">148P</strain>
    </source>
</reference>
<organism evidence="1 2">
    <name type="scientific">Pseudomonas ulcerans</name>
    <dbReference type="NCBI Taxonomy" id="3115852"/>
    <lineage>
        <taxon>Bacteria</taxon>
        <taxon>Pseudomonadati</taxon>
        <taxon>Pseudomonadota</taxon>
        <taxon>Gammaproteobacteria</taxon>
        <taxon>Pseudomonadales</taxon>
        <taxon>Pseudomonadaceae</taxon>
        <taxon>Pseudomonas</taxon>
    </lineage>
</organism>